<evidence type="ECO:0000313" key="8">
    <source>
        <dbReference type="Proteomes" id="UP000264800"/>
    </source>
</evidence>
<keyword evidence="6" id="KW-0732">Signal</keyword>
<feature type="signal peptide" evidence="6">
    <location>
        <begin position="1"/>
        <end position="22"/>
    </location>
</feature>
<keyword evidence="4" id="KW-0929">Antimicrobial</keyword>
<dbReference type="InterPro" id="IPR012515">
    <property type="entry name" value="Antimicrobial12"/>
</dbReference>
<keyword evidence="3" id="KW-0964">Secreted</keyword>
<comment type="subcellular location">
    <subcellularLocation>
        <location evidence="1">Secreted</location>
    </subcellularLocation>
</comment>
<protein>
    <submittedName>
        <fullName evidence="7">Uncharacterized protein</fullName>
    </submittedName>
</protein>
<dbReference type="GO" id="GO:0005576">
    <property type="term" value="C:extracellular region"/>
    <property type="evidence" value="ECO:0007669"/>
    <property type="project" value="UniProtKB-SubCell"/>
</dbReference>
<comment type="similarity">
    <text evidence="2">Belongs to the pleurocidin family.</text>
</comment>
<proteinExistence type="inferred from homology"/>
<evidence type="ECO:0000256" key="5">
    <source>
        <dbReference type="ARBA" id="ARBA00023022"/>
    </source>
</evidence>
<evidence type="ECO:0000256" key="3">
    <source>
        <dbReference type="ARBA" id="ARBA00022525"/>
    </source>
</evidence>
<dbReference type="AlphaFoldDB" id="A0A3Q3A1Z7"/>
<name>A0A3Q3A1Z7_KRYMA</name>
<evidence type="ECO:0000256" key="4">
    <source>
        <dbReference type="ARBA" id="ARBA00022529"/>
    </source>
</evidence>
<feature type="chain" id="PRO_5018574043" evidence="6">
    <location>
        <begin position="23"/>
        <end position="66"/>
    </location>
</feature>
<dbReference type="Pfam" id="PF08107">
    <property type="entry name" value="Antimicrobial12"/>
    <property type="match status" value="1"/>
</dbReference>
<organism evidence="7 8">
    <name type="scientific">Kryptolebias marmoratus</name>
    <name type="common">Mangrove killifish</name>
    <name type="synonym">Rivulus marmoratus</name>
    <dbReference type="NCBI Taxonomy" id="37003"/>
    <lineage>
        <taxon>Eukaryota</taxon>
        <taxon>Metazoa</taxon>
        <taxon>Chordata</taxon>
        <taxon>Craniata</taxon>
        <taxon>Vertebrata</taxon>
        <taxon>Euteleostomi</taxon>
        <taxon>Actinopterygii</taxon>
        <taxon>Neopterygii</taxon>
        <taxon>Teleostei</taxon>
        <taxon>Neoteleostei</taxon>
        <taxon>Acanthomorphata</taxon>
        <taxon>Ovalentaria</taxon>
        <taxon>Atherinomorphae</taxon>
        <taxon>Cyprinodontiformes</taxon>
        <taxon>Rivulidae</taxon>
        <taxon>Kryptolebias</taxon>
    </lineage>
</organism>
<evidence type="ECO:0000256" key="1">
    <source>
        <dbReference type="ARBA" id="ARBA00004613"/>
    </source>
</evidence>
<dbReference type="GO" id="GO:0042742">
    <property type="term" value="P:defense response to bacterium"/>
    <property type="evidence" value="ECO:0007669"/>
    <property type="project" value="UniProtKB-KW"/>
</dbReference>
<dbReference type="Ensembl" id="ENSKMAT00000010455.1">
    <property type="protein sequence ID" value="ENSKMAP00000010293.1"/>
    <property type="gene ID" value="ENSKMAG00000007730.1"/>
</dbReference>
<accession>A0A3Q3A1Z7</accession>
<dbReference type="Proteomes" id="UP000264800">
    <property type="component" value="Unplaced"/>
</dbReference>
<keyword evidence="8" id="KW-1185">Reference proteome</keyword>
<reference evidence="7" key="2">
    <citation type="submission" date="2025-09" db="UniProtKB">
        <authorList>
            <consortium name="Ensembl"/>
        </authorList>
    </citation>
    <scope>IDENTIFICATION</scope>
</reference>
<reference evidence="7" key="1">
    <citation type="submission" date="2025-08" db="UniProtKB">
        <authorList>
            <consortium name="Ensembl"/>
        </authorList>
    </citation>
    <scope>IDENTIFICATION</scope>
</reference>
<evidence type="ECO:0000256" key="6">
    <source>
        <dbReference type="SAM" id="SignalP"/>
    </source>
</evidence>
<evidence type="ECO:0000256" key="2">
    <source>
        <dbReference type="ARBA" id="ARBA00007419"/>
    </source>
</evidence>
<keyword evidence="5" id="KW-0044">Antibiotic</keyword>
<evidence type="ECO:0000313" key="7">
    <source>
        <dbReference type="Ensembl" id="ENSKMAP00000010293.1"/>
    </source>
</evidence>
<dbReference type="GeneTree" id="ENSGT01010000223666"/>
<sequence length="66" mass="7660">MKCTVGFLVLSMVVLMAQPSEGFWHFVSKVTHHAFKHFLGQKEKFAKELADQQLDQKQLDQLKQDL</sequence>
<dbReference type="OMA" id="VTHHAFK"/>